<proteinExistence type="predicted"/>
<dbReference type="Gene3D" id="1.10.225.10">
    <property type="entry name" value="Saposin-like"/>
    <property type="match status" value="1"/>
</dbReference>
<evidence type="ECO:0000256" key="1">
    <source>
        <dbReference type="SAM" id="SignalP"/>
    </source>
</evidence>
<dbReference type="AlphaFoldDB" id="A0A7E4W6A6"/>
<evidence type="ECO:0000313" key="2">
    <source>
        <dbReference type="Proteomes" id="UP000492821"/>
    </source>
</evidence>
<reference evidence="2" key="1">
    <citation type="journal article" date="2013" name="Genetics">
        <title>The draft genome and transcriptome of Panagrellus redivivus are shaped by the harsh demands of a free-living lifestyle.</title>
        <authorList>
            <person name="Srinivasan J."/>
            <person name="Dillman A.R."/>
            <person name="Macchietto M.G."/>
            <person name="Heikkinen L."/>
            <person name="Lakso M."/>
            <person name="Fracchia K.M."/>
            <person name="Antoshechkin I."/>
            <person name="Mortazavi A."/>
            <person name="Wong G."/>
            <person name="Sternberg P.W."/>
        </authorList>
    </citation>
    <scope>NUCLEOTIDE SEQUENCE [LARGE SCALE GENOMIC DNA]</scope>
    <source>
        <strain evidence="2">MT8872</strain>
    </source>
</reference>
<feature type="chain" id="PRO_5028975301" evidence="1">
    <location>
        <begin position="19"/>
        <end position="103"/>
    </location>
</feature>
<sequence>MNTVTVLVFAGLVSVVLSMTHFDCKTCHKVITDIRAEVGNDGKNATIPALSTALIHVCEKYLHLGNKCVELRSTFDIIAKMYQIAFNDGVTDEQFCFPSCHKN</sequence>
<organism evidence="2 3">
    <name type="scientific">Panagrellus redivivus</name>
    <name type="common">Microworm</name>
    <dbReference type="NCBI Taxonomy" id="6233"/>
    <lineage>
        <taxon>Eukaryota</taxon>
        <taxon>Metazoa</taxon>
        <taxon>Ecdysozoa</taxon>
        <taxon>Nematoda</taxon>
        <taxon>Chromadorea</taxon>
        <taxon>Rhabditida</taxon>
        <taxon>Tylenchina</taxon>
        <taxon>Panagrolaimomorpha</taxon>
        <taxon>Panagrolaimoidea</taxon>
        <taxon>Panagrolaimidae</taxon>
        <taxon>Panagrellus</taxon>
    </lineage>
</organism>
<name>A0A7E4W6A6_PANRE</name>
<dbReference type="WBParaSite" id="Pan_g710.t1">
    <property type="protein sequence ID" value="Pan_g710.t1"/>
    <property type="gene ID" value="Pan_g710"/>
</dbReference>
<keyword evidence="1" id="KW-0732">Signal</keyword>
<dbReference type="Proteomes" id="UP000492821">
    <property type="component" value="Unassembled WGS sequence"/>
</dbReference>
<keyword evidence="2" id="KW-1185">Reference proteome</keyword>
<reference evidence="3" key="2">
    <citation type="submission" date="2020-10" db="UniProtKB">
        <authorList>
            <consortium name="WormBaseParasite"/>
        </authorList>
    </citation>
    <scope>IDENTIFICATION</scope>
</reference>
<feature type="signal peptide" evidence="1">
    <location>
        <begin position="1"/>
        <end position="18"/>
    </location>
</feature>
<protein>
    <submittedName>
        <fullName evidence="3">Saposin B-type domain-containing protein</fullName>
    </submittedName>
</protein>
<evidence type="ECO:0000313" key="3">
    <source>
        <dbReference type="WBParaSite" id="Pan_g710.t1"/>
    </source>
</evidence>
<accession>A0A7E4W6A6</accession>